<keyword evidence="2" id="KW-1185">Reference proteome</keyword>
<proteinExistence type="predicted"/>
<accession>A0A4Y2IDY1</accession>
<reference evidence="1 2" key="1">
    <citation type="journal article" date="2019" name="Sci. Rep.">
        <title>Orb-weaving spider Araneus ventricosus genome elucidates the spidroin gene catalogue.</title>
        <authorList>
            <person name="Kono N."/>
            <person name="Nakamura H."/>
            <person name="Ohtoshi R."/>
            <person name="Moran D.A.P."/>
            <person name="Shinohara A."/>
            <person name="Yoshida Y."/>
            <person name="Fujiwara M."/>
            <person name="Mori M."/>
            <person name="Tomita M."/>
            <person name="Arakawa K."/>
        </authorList>
    </citation>
    <scope>NUCLEOTIDE SEQUENCE [LARGE SCALE GENOMIC DNA]</scope>
</reference>
<organism evidence="1 2">
    <name type="scientific">Araneus ventricosus</name>
    <name type="common">Orbweaver spider</name>
    <name type="synonym">Epeira ventricosa</name>
    <dbReference type="NCBI Taxonomy" id="182803"/>
    <lineage>
        <taxon>Eukaryota</taxon>
        <taxon>Metazoa</taxon>
        <taxon>Ecdysozoa</taxon>
        <taxon>Arthropoda</taxon>
        <taxon>Chelicerata</taxon>
        <taxon>Arachnida</taxon>
        <taxon>Araneae</taxon>
        <taxon>Araneomorphae</taxon>
        <taxon>Entelegynae</taxon>
        <taxon>Araneoidea</taxon>
        <taxon>Araneidae</taxon>
        <taxon>Araneus</taxon>
    </lineage>
</organism>
<sequence length="100" mass="11694">MAKMKGEVRHTEARHFFTIQDGVGNAKGICYRPVNYVKEKDTPDEMYNTDRMDPVARITTVQVLCSMADTMMASRYQQQTFGILMECWRKINVQRTCHLR</sequence>
<comment type="caution">
    <text evidence="1">The sequence shown here is derived from an EMBL/GenBank/DDBJ whole genome shotgun (WGS) entry which is preliminary data.</text>
</comment>
<dbReference type="AlphaFoldDB" id="A0A4Y2IDY1"/>
<name>A0A4Y2IDY1_ARAVE</name>
<protein>
    <submittedName>
        <fullName evidence="1">Uncharacterized protein</fullName>
    </submittedName>
</protein>
<dbReference type="EMBL" id="BGPR01185544">
    <property type="protein sequence ID" value="GBM75868.1"/>
    <property type="molecule type" value="Genomic_DNA"/>
</dbReference>
<evidence type="ECO:0000313" key="1">
    <source>
        <dbReference type="EMBL" id="GBM75868.1"/>
    </source>
</evidence>
<evidence type="ECO:0000313" key="2">
    <source>
        <dbReference type="Proteomes" id="UP000499080"/>
    </source>
</evidence>
<gene>
    <name evidence="1" type="ORF">AVEN_147484_1</name>
</gene>
<dbReference type="Proteomes" id="UP000499080">
    <property type="component" value="Unassembled WGS sequence"/>
</dbReference>